<dbReference type="Proteomes" id="UP000325780">
    <property type="component" value="Unassembled WGS sequence"/>
</dbReference>
<sequence length="735" mass="83598">MPPIPMADNLPEFKFPDRVYESKYTIYEHSEPAPLDPDTKSKTLSCFQPRISKYVSVSHDAAIEAQADLFGENSIGKVIGGMNAHDGDFTALCAAEALPERIAICSYFIEYAFVHDDVIIDAIPTIQEDIENSDMFKRALGAKNFEALKSLDLTGLKRKHARAKIWSILTQIDSEYAARSQKYWRQWFETAHGMRDANFANLEEYLATRALDCGANWVVGLMGWASGVELTPEEQEDAGPVTYLAYVVLAIVNDIWSWEKEKVVTRQSRGSNPLINCVHMVMQMQGTDEETAKKVTHGIIRKHEEQYCRLRDEYLQKPGLSSSLKKWFQVLEISMAGNALWSVNIIRYHKGVKNPYEGHFNVRSVFGGRDVLQSDRQLRGKENGDTNNNAGPSNAVFQTLTGLDDSIIWKPYEYITSMGSKGFRQHLIEALQMWYMVPHRSLLIISSVATMLHEASLMLDDIQDGSSLRRGKPAVHEIFGVGQTINTACFQINNVLRLLQQISPDAVAIYSEQMAQLYIGQGHDIVWTSHKTIPREEDYFRMVDGKTGGLFVLLYRLMRSEATQNHDLDLGHFMIQMGRCFQIRDDYQNLISRDYMSQRGFCQDLDEGKLSFPFIHAYQSLGSNDTVLTDLLHMRDRKGGLSREAKECILSHIDESGSLDLTQSLLDKLREGLEDMLAGFESCTGQKNWILRSMMLQLEIKRDVDLKKCKGESTWAKVRRVWGGYRDVAWGRELN</sequence>
<dbReference type="GO" id="GO:0046872">
    <property type="term" value="F:metal ion binding"/>
    <property type="evidence" value="ECO:0007669"/>
    <property type="project" value="UniProtKB-KW"/>
</dbReference>
<dbReference type="GO" id="GO:0004659">
    <property type="term" value="F:prenyltransferase activity"/>
    <property type="evidence" value="ECO:0007669"/>
    <property type="project" value="InterPro"/>
</dbReference>
<evidence type="ECO:0000313" key="4">
    <source>
        <dbReference type="EMBL" id="KAE8149070.1"/>
    </source>
</evidence>
<keyword evidence="3" id="KW-0460">Magnesium</keyword>
<evidence type="ECO:0000256" key="1">
    <source>
        <dbReference type="ARBA" id="ARBA00022679"/>
    </source>
</evidence>
<dbReference type="GO" id="GO:0008299">
    <property type="term" value="P:isoprenoid biosynthetic process"/>
    <property type="evidence" value="ECO:0007669"/>
    <property type="project" value="InterPro"/>
</dbReference>
<protein>
    <submittedName>
        <fullName evidence="4">Polyprenyl synthetase</fullName>
    </submittedName>
</protein>
<gene>
    <name evidence="4" type="ORF">BDV25DRAFT_141178</name>
</gene>
<organism evidence="4 5">
    <name type="scientific">Aspergillus avenaceus</name>
    <dbReference type="NCBI Taxonomy" id="36643"/>
    <lineage>
        <taxon>Eukaryota</taxon>
        <taxon>Fungi</taxon>
        <taxon>Dikarya</taxon>
        <taxon>Ascomycota</taxon>
        <taxon>Pezizomycotina</taxon>
        <taxon>Eurotiomycetes</taxon>
        <taxon>Eurotiomycetidae</taxon>
        <taxon>Eurotiales</taxon>
        <taxon>Aspergillaceae</taxon>
        <taxon>Aspergillus</taxon>
        <taxon>Aspergillus subgen. Circumdati</taxon>
    </lineage>
</organism>
<name>A0A5N6TRZ1_ASPAV</name>
<dbReference type="Gene3D" id="1.10.600.10">
    <property type="entry name" value="Farnesyl Diphosphate Synthase"/>
    <property type="match status" value="2"/>
</dbReference>
<dbReference type="InterPro" id="IPR000092">
    <property type="entry name" value="Polyprenyl_synt"/>
</dbReference>
<proteinExistence type="predicted"/>
<dbReference type="PROSITE" id="PS00723">
    <property type="entry name" value="POLYPRENYL_SYNTHASE_1"/>
    <property type="match status" value="1"/>
</dbReference>
<dbReference type="GO" id="GO:0046165">
    <property type="term" value="P:alcohol biosynthetic process"/>
    <property type="evidence" value="ECO:0007669"/>
    <property type="project" value="UniProtKB-ARBA"/>
</dbReference>
<keyword evidence="2" id="KW-0479">Metal-binding</keyword>
<dbReference type="EMBL" id="ML742136">
    <property type="protein sequence ID" value="KAE8149070.1"/>
    <property type="molecule type" value="Genomic_DNA"/>
</dbReference>
<dbReference type="Pfam" id="PF00348">
    <property type="entry name" value="polyprenyl_synt"/>
    <property type="match status" value="1"/>
</dbReference>
<dbReference type="PANTHER" id="PTHR12001:SF44">
    <property type="entry name" value="GERANYLGERANYL PYROPHOSPHATE SYNTHASE"/>
    <property type="match status" value="1"/>
</dbReference>
<dbReference type="InterPro" id="IPR033749">
    <property type="entry name" value="Polyprenyl_synt_CS"/>
</dbReference>
<dbReference type="AlphaFoldDB" id="A0A5N6TRZ1"/>
<dbReference type="PROSITE" id="PS00444">
    <property type="entry name" value="POLYPRENYL_SYNTHASE_2"/>
    <property type="match status" value="1"/>
</dbReference>
<dbReference type="OrthoDB" id="6921389at2759"/>
<keyword evidence="5" id="KW-1185">Reference proteome</keyword>
<dbReference type="GO" id="GO:0043386">
    <property type="term" value="P:mycotoxin biosynthetic process"/>
    <property type="evidence" value="ECO:0007669"/>
    <property type="project" value="UniProtKB-ARBA"/>
</dbReference>
<evidence type="ECO:0000256" key="2">
    <source>
        <dbReference type="ARBA" id="ARBA00022723"/>
    </source>
</evidence>
<accession>A0A5N6TRZ1</accession>
<evidence type="ECO:0000313" key="5">
    <source>
        <dbReference type="Proteomes" id="UP000325780"/>
    </source>
</evidence>
<dbReference type="InterPro" id="IPR008949">
    <property type="entry name" value="Isoprenoid_synthase_dom_sf"/>
</dbReference>
<dbReference type="PANTHER" id="PTHR12001">
    <property type="entry name" value="GERANYLGERANYL PYROPHOSPHATE SYNTHASE"/>
    <property type="match status" value="1"/>
</dbReference>
<keyword evidence="1" id="KW-0808">Transferase</keyword>
<dbReference type="Pfam" id="PF19086">
    <property type="entry name" value="Terpene_syn_C_2"/>
    <property type="match status" value="1"/>
</dbReference>
<reference evidence="4 5" key="1">
    <citation type="submission" date="2019-04" db="EMBL/GenBank/DDBJ databases">
        <title>Friends and foes A comparative genomics study of 23 Aspergillus species from section Flavi.</title>
        <authorList>
            <consortium name="DOE Joint Genome Institute"/>
            <person name="Kjaerbolling I."/>
            <person name="Vesth T."/>
            <person name="Frisvad J.C."/>
            <person name="Nybo J.L."/>
            <person name="Theobald S."/>
            <person name="Kildgaard S."/>
            <person name="Isbrandt T."/>
            <person name="Kuo A."/>
            <person name="Sato A."/>
            <person name="Lyhne E.K."/>
            <person name="Kogle M.E."/>
            <person name="Wiebenga A."/>
            <person name="Kun R.S."/>
            <person name="Lubbers R.J."/>
            <person name="Makela M.R."/>
            <person name="Barry K."/>
            <person name="Chovatia M."/>
            <person name="Clum A."/>
            <person name="Daum C."/>
            <person name="Haridas S."/>
            <person name="He G."/>
            <person name="LaButti K."/>
            <person name="Lipzen A."/>
            <person name="Mondo S."/>
            <person name="Riley R."/>
            <person name="Salamov A."/>
            <person name="Simmons B.A."/>
            <person name="Magnuson J.K."/>
            <person name="Henrissat B."/>
            <person name="Mortensen U.H."/>
            <person name="Larsen T.O."/>
            <person name="Devries R.P."/>
            <person name="Grigoriev I.V."/>
            <person name="Machida M."/>
            <person name="Baker S.E."/>
            <person name="Andersen M.R."/>
        </authorList>
    </citation>
    <scope>NUCLEOTIDE SEQUENCE [LARGE SCALE GENOMIC DNA]</scope>
    <source>
        <strain evidence="4 5">IBT 18842</strain>
    </source>
</reference>
<evidence type="ECO:0000256" key="3">
    <source>
        <dbReference type="ARBA" id="ARBA00022842"/>
    </source>
</evidence>
<dbReference type="SUPFAM" id="SSF48576">
    <property type="entry name" value="Terpenoid synthases"/>
    <property type="match status" value="2"/>
</dbReference>